<proteinExistence type="inferred from homology"/>
<dbReference type="GO" id="GO:0042729">
    <property type="term" value="C:DASH complex"/>
    <property type="evidence" value="ECO:0007669"/>
    <property type="project" value="InterPro"/>
</dbReference>
<evidence type="ECO:0000313" key="21">
    <source>
        <dbReference type="Proteomes" id="UP000076798"/>
    </source>
</evidence>
<dbReference type="GO" id="GO:0072686">
    <property type="term" value="C:mitotic spindle"/>
    <property type="evidence" value="ECO:0007669"/>
    <property type="project" value="InterPro"/>
</dbReference>
<evidence type="ECO:0000256" key="8">
    <source>
        <dbReference type="ARBA" id="ARBA00022701"/>
    </source>
</evidence>
<evidence type="ECO:0000256" key="4">
    <source>
        <dbReference type="ARBA" id="ARBA00005366"/>
    </source>
</evidence>
<keyword evidence="12" id="KW-0175">Coiled coil</keyword>
<keyword evidence="6" id="KW-0963">Cytoplasm</keyword>
<dbReference type="InterPro" id="IPR013960">
    <property type="entry name" value="DASH_Duo1"/>
</dbReference>
<evidence type="ECO:0000256" key="13">
    <source>
        <dbReference type="ARBA" id="ARBA00023212"/>
    </source>
</evidence>
<evidence type="ECO:0000256" key="10">
    <source>
        <dbReference type="ARBA" id="ARBA00022829"/>
    </source>
</evidence>
<feature type="compositionally biased region" description="Acidic residues" evidence="19">
    <location>
        <begin position="74"/>
        <end position="90"/>
    </location>
</feature>
<feature type="region of interest" description="Disordered" evidence="19">
    <location>
        <begin position="202"/>
        <end position="302"/>
    </location>
</feature>
<keyword evidence="9" id="KW-0498">Mitosis</keyword>
<accession>A0A166ICB9</accession>
<dbReference type="GO" id="GO:0051301">
    <property type="term" value="P:cell division"/>
    <property type="evidence" value="ECO:0007669"/>
    <property type="project" value="UniProtKB-KW"/>
</dbReference>
<evidence type="ECO:0000256" key="12">
    <source>
        <dbReference type="ARBA" id="ARBA00023054"/>
    </source>
</evidence>
<dbReference type="PANTHER" id="PTHR28216:SF1">
    <property type="entry name" value="DASH COMPLEX SUBUNIT DUO1"/>
    <property type="match status" value="1"/>
</dbReference>
<feature type="compositionally biased region" description="Basic and acidic residues" evidence="19">
    <location>
        <begin position="202"/>
        <end position="236"/>
    </location>
</feature>
<keyword evidence="13" id="KW-0206">Cytoskeleton</keyword>
<dbReference type="EMBL" id="KV428007">
    <property type="protein sequence ID" value="KZT43613.1"/>
    <property type="molecule type" value="Genomic_DNA"/>
</dbReference>
<feature type="region of interest" description="Disordered" evidence="19">
    <location>
        <begin position="20"/>
        <end position="109"/>
    </location>
</feature>
<evidence type="ECO:0000256" key="15">
    <source>
        <dbReference type="ARBA" id="ARBA00023306"/>
    </source>
</evidence>
<evidence type="ECO:0000256" key="7">
    <source>
        <dbReference type="ARBA" id="ARBA00022618"/>
    </source>
</evidence>
<keyword evidence="10" id="KW-0159">Chromosome partition</keyword>
<keyword evidence="5" id="KW-0158">Chromosome</keyword>
<keyword evidence="16" id="KW-0137">Centromere</keyword>
<keyword evidence="21" id="KW-1185">Reference proteome</keyword>
<dbReference type="STRING" id="1314776.A0A166ICB9"/>
<evidence type="ECO:0000313" key="20">
    <source>
        <dbReference type="EMBL" id="KZT43613.1"/>
    </source>
</evidence>
<evidence type="ECO:0000256" key="3">
    <source>
        <dbReference type="ARBA" id="ARBA00004629"/>
    </source>
</evidence>
<dbReference type="PANTHER" id="PTHR28216">
    <property type="entry name" value="DASH COMPLEX SUBUNIT DUO1"/>
    <property type="match status" value="1"/>
</dbReference>
<evidence type="ECO:0000256" key="1">
    <source>
        <dbReference type="ARBA" id="ARBA00004123"/>
    </source>
</evidence>
<comment type="similarity">
    <text evidence="4">Belongs to the DASH complex DUO1 family.</text>
</comment>
<sequence>MADNLASPSLHEIARFSSHEESLISLTGPGGADLSLSELSINDLPSTSKPTSQPFSLFAQSMPTSVHDERQEQDLSEELQEEYSDEEEGDVPVGEERPAVGGPSASVRSRDERLQNDLYILRKINATFAQYNEALRGTQTSTERVESQLKETNKLLDKYVGLLWQTEQSSRLLFDPEFEGGEKDEEILEALRAEKEEKERREKLAREEAARLHQQRLEQERIEQEESRRKETEKAARNTAAIRGVRGVRGVRGIRPPTTGLARGGATESKVSPSSAIARGTSGLRKPQPISSRISSARGHLK</sequence>
<evidence type="ECO:0000256" key="18">
    <source>
        <dbReference type="ARBA" id="ARBA00044358"/>
    </source>
</evidence>
<evidence type="ECO:0000256" key="14">
    <source>
        <dbReference type="ARBA" id="ARBA00023242"/>
    </source>
</evidence>
<name>A0A166ICB9_9AGAM</name>
<keyword evidence="11" id="KW-0995">Kinetochore</keyword>
<evidence type="ECO:0000256" key="11">
    <source>
        <dbReference type="ARBA" id="ARBA00022838"/>
    </source>
</evidence>
<protein>
    <recommendedName>
        <fullName evidence="17">DASH complex subunit DUO1</fullName>
    </recommendedName>
    <alternativeName>
        <fullName evidence="18">Outer kinetochore protein DUO1</fullName>
    </alternativeName>
</protein>
<evidence type="ECO:0000256" key="19">
    <source>
        <dbReference type="SAM" id="MobiDB-lite"/>
    </source>
</evidence>
<keyword evidence="15" id="KW-0131">Cell cycle</keyword>
<keyword evidence="8" id="KW-0493">Microtubule</keyword>
<keyword evidence="7" id="KW-0132">Cell division</keyword>
<gene>
    <name evidence="20" type="ORF">SISSUDRAFT_1124741</name>
</gene>
<reference evidence="20 21" key="1">
    <citation type="journal article" date="2016" name="Mol. Biol. Evol.">
        <title>Comparative Genomics of Early-Diverging Mushroom-Forming Fungi Provides Insights into the Origins of Lignocellulose Decay Capabilities.</title>
        <authorList>
            <person name="Nagy L.G."/>
            <person name="Riley R."/>
            <person name="Tritt A."/>
            <person name="Adam C."/>
            <person name="Daum C."/>
            <person name="Floudas D."/>
            <person name="Sun H."/>
            <person name="Yadav J.S."/>
            <person name="Pangilinan J."/>
            <person name="Larsson K.H."/>
            <person name="Matsuura K."/>
            <person name="Barry K."/>
            <person name="Labutti K."/>
            <person name="Kuo R."/>
            <person name="Ohm R.A."/>
            <person name="Bhattacharya S.S."/>
            <person name="Shirouzu T."/>
            <person name="Yoshinaga Y."/>
            <person name="Martin F.M."/>
            <person name="Grigoriev I.V."/>
            <person name="Hibbett D.S."/>
        </authorList>
    </citation>
    <scope>NUCLEOTIDE SEQUENCE [LARGE SCALE GENOMIC DNA]</scope>
    <source>
        <strain evidence="20 21">HHB10207 ss-3</strain>
    </source>
</reference>
<dbReference type="AlphaFoldDB" id="A0A166ICB9"/>
<dbReference type="OrthoDB" id="5599235at2759"/>
<evidence type="ECO:0000256" key="16">
    <source>
        <dbReference type="ARBA" id="ARBA00023328"/>
    </source>
</evidence>
<dbReference type="Pfam" id="PF08651">
    <property type="entry name" value="DASH_Duo1"/>
    <property type="match status" value="1"/>
</dbReference>
<evidence type="ECO:0000256" key="2">
    <source>
        <dbReference type="ARBA" id="ARBA00004186"/>
    </source>
</evidence>
<comment type="subcellular location">
    <subcellularLocation>
        <location evidence="3">Chromosome</location>
        <location evidence="3">Centromere</location>
        <location evidence="3">Kinetochore</location>
    </subcellularLocation>
    <subcellularLocation>
        <location evidence="2">Cytoplasm</location>
        <location evidence="2">Cytoskeleton</location>
        <location evidence="2">Spindle</location>
    </subcellularLocation>
    <subcellularLocation>
        <location evidence="1">Nucleus</location>
    </subcellularLocation>
</comment>
<evidence type="ECO:0000256" key="6">
    <source>
        <dbReference type="ARBA" id="ARBA00022490"/>
    </source>
</evidence>
<keyword evidence="14" id="KW-0539">Nucleus</keyword>
<dbReference type="GO" id="GO:0000278">
    <property type="term" value="P:mitotic cell cycle"/>
    <property type="evidence" value="ECO:0007669"/>
    <property type="project" value="InterPro"/>
</dbReference>
<feature type="compositionally biased region" description="Polar residues" evidence="19">
    <location>
        <begin position="37"/>
        <end position="64"/>
    </location>
</feature>
<dbReference type="Proteomes" id="UP000076798">
    <property type="component" value="Unassembled WGS sequence"/>
</dbReference>
<dbReference type="GO" id="GO:0007059">
    <property type="term" value="P:chromosome segregation"/>
    <property type="evidence" value="ECO:0007669"/>
    <property type="project" value="UniProtKB-KW"/>
</dbReference>
<evidence type="ECO:0000256" key="17">
    <source>
        <dbReference type="ARBA" id="ARBA00044152"/>
    </source>
</evidence>
<organism evidence="20 21">
    <name type="scientific">Sistotremastrum suecicum HHB10207 ss-3</name>
    <dbReference type="NCBI Taxonomy" id="1314776"/>
    <lineage>
        <taxon>Eukaryota</taxon>
        <taxon>Fungi</taxon>
        <taxon>Dikarya</taxon>
        <taxon>Basidiomycota</taxon>
        <taxon>Agaricomycotina</taxon>
        <taxon>Agaricomycetes</taxon>
        <taxon>Sistotremastrales</taxon>
        <taxon>Sistotremastraceae</taxon>
        <taxon>Sistotremastrum</taxon>
    </lineage>
</organism>
<evidence type="ECO:0000256" key="9">
    <source>
        <dbReference type="ARBA" id="ARBA00022776"/>
    </source>
</evidence>
<evidence type="ECO:0000256" key="5">
    <source>
        <dbReference type="ARBA" id="ARBA00022454"/>
    </source>
</evidence>
<dbReference type="GO" id="GO:0005874">
    <property type="term" value="C:microtubule"/>
    <property type="evidence" value="ECO:0007669"/>
    <property type="project" value="UniProtKB-KW"/>
</dbReference>